<feature type="non-terminal residue" evidence="2">
    <location>
        <position position="1"/>
    </location>
</feature>
<accession>A0A843X3W6</accession>
<keyword evidence="1" id="KW-0812">Transmembrane</keyword>
<feature type="transmembrane region" description="Helical" evidence="1">
    <location>
        <begin position="205"/>
        <end position="224"/>
    </location>
</feature>
<dbReference type="EMBL" id="NMUH01005656">
    <property type="protein sequence ID" value="MQM13331.1"/>
    <property type="molecule type" value="Genomic_DNA"/>
</dbReference>
<keyword evidence="1" id="KW-0472">Membrane</keyword>
<reference evidence="2" key="1">
    <citation type="submission" date="2017-07" db="EMBL/GenBank/DDBJ databases">
        <title>Taro Niue Genome Assembly and Annotation.</title>
        <authorList>
            <person name="Atibalentja N."/>
            <person name="Keating K."/>
            <person name="Fields C.J."/>
        </authorList>
    </citation>
    <scope>NUCLEOTIDE SEQUENCE</scope>
    <source>
        <strain evidence="2">Niue_2</strain>
        <tissue evidence="2">Leaf</tissue>
    </source>
</reference>
<proteinExistence type="predicted"/>
<comment type="caution">
    <text evidence="2">The sequence shown here is derived from an EMBL/GenBank/DDBJ whole genome shotgun (WGS) entry which is preliminary data.</text>
</comment>
<evidence type="ECO:0000256" key="1">
    <source>
        <dbReference type="SAM" id="Phobius"/>
    </source>
</evidence>
<dbReference type="Proteomes" id="UP000652761">
    <property type="component" value="Unassembled WGS sequence"/>
</dbReference>
<protein>
    <submittedName>
        <fullName evidence="2">Uncharacterized protein</fullName>
    </submittedName>
</protein>
<evidence type="ECO:0000313" key="3">
    <source>
        <dbReference type="Proteomes" id="UP000652761"/>
    </source>
</evidence>
<sequence length="291" mass="31047">GWPWGVLEITAVCNGFQEMLISSEVKKAAGSPASVEAGGWILRGMQQEEGTHHGQRMAPGLETKHQQQQGLLHIELEMKCWLVVSSVVVALPSGLRCITWLPCVLGLRCAIGLASAFWKVFPERCLGRSGGGSSQDRPLSFLAEVLPRSALCSFWATVVLPLWFVVCRLIGLRSGDVLLRRLLALLVECVLDCASACALEAFRVVVLVLASLSVTIEVVLLALVRQGVGLRSPCGRVSALCFGVLLRADVVVVLLKLSTFRVLLLWVSGGESPSVGPVSSRAIGAVVCAAP</sequence>
<dbReference type="AlphaFoldDB" id="A0A843X3W6"/>
<keyword evidence="3" id="KW-1185">Reference proteome</keyword>
<keyword evidence="1" id="KW-1133">Transmembrane helix</keyword>
<name>A0A843X3W6_COLES</name>
<evidence type="ECO:0000313" key="2">
    <source>
        <dbReference type="EMBL" id="MQM13331.1"/>
    </source>
</evidence>
<feature type="transmembrane region" description="Helical" evidence="1">
    <location>
        <begin position="153"/>
        <end position="170"/>
    </location>
</feature>
<organism evidence="2 3">
    <name type="scientific">Colocasia esculenta</name>
    <name type="common">Wild taro</name>
    <name type="synonym">Arum esculentum</name>
    <dbReference type="NCBI Taxonomy" id="4460"/>
    <lineage>
        <taxon>Eukaryota</taxon>
        <taxon>Viridiplantae</taxon>
        <taxon>Streptophyta</taxon>
        <taxon>Embryophyta</taxon>
        <taxon>Tracheophyta</taxon>
        <taxon>Spermatophyta</taxon>
        <taxon>Magnoliopsida</taxon>
        <taxon>Liliopsida</taxon>
        <taxon>Araceae</taxon>
        <taxon>Aroideae</taxon>
        <taxon>Colocasieae</taxon>
        <taxon>Colocasia</taxon>
    </lineage>
</organism>
<gene>
    <name evidence="2" type="ORF">Taro_046257</name>
</gene>